<feature type="domain" description="DUF4777" evidence="1">
    <location>
        <begin position="2"/>
        <end position="67"/>
    </location>
</feature>
<dbReference type="AlphaFoldDB" id="A0AAD4PSW6"/>
<accession>A0AAD4PSW6</accession>
<sequence>MSRYRYSDLILEAFMEFRRPMAMDEVVEYVAEMTDRPLLEVRLPVDNTLTAAWLHGFVERENDLYTLRLPDFPIETAKSRISSAHLRSSNINQKFEWCSLNQRRRCKRL</sequence>
<dbReference type="Pfam" id="PF16007">
    <property type="entry name" value="DUF4777"/>
    <property type="match status" value="1"/>
</dbReference>
<evidence type="ECO:0000313" key="2">
    <source>
        <dbReference type="EMBL" id="KAH8387897.1"/>
    </source>
</evidence>
<dbReference type="InterPro" id="IPR031957">
    <property type="entry name" value="DUF4777"/>
</dbReference>
<evidence type="ECO:0000259" key="1">
    <source>
        <dbReference type="Pfam" id="PF16007"/>
    </source>
</evidence>
<gene>
    <name evidence="2" type="ORF">KR093_010219</name>
</gene>
<evidence type="ECO:0000313" key="3">
    <source>
        <dbReference type="Proteomes" id="UP001200034"/>
    </source>
</evidence>
<reference evidence="2" key="1">
    <citation type="journal article" date="2021" name="Mol. Ecol. Resour.">
        <title>Phylogenomic analyses of the genus Drosophila reveals genomic signals of climate adaptation.</title>
        <authorList>
            <person name="Li F."/>
            <person name="Rane R.V."/>
            <person name="Luria V."/>
            <person name="Xiong Z."/>
            <person name="Chen J."/>
            <person name="Li Z."/>
            <person name="Catullo R.A."/>
            <person name="Griffin P.C."/>
            <person name="Schiffer M."/>
            <person name="Pearce S."/>
            <person name="Lee S.F."/>
            <person name="McElroy K."/>
            <person name="Stocker A."/>
            <person name="Shirriffs J."/>
            <person name="Cockerell F."/>
            <person name="Coppin C."/>
            <person name="Sgro C.M."/>
            <person name="Karger A."/>
            <person name="Cain J.W."/>
            <person name="Weber J.A."/>
            <person name="Santpere G."/>
            <person name="Kirschner M.W."/>
            <person name="Hoffmann A.A."/>
            <person name="Oakeshott J.G."/>
            <person name="Zhang G."/>
        </authorList>
    </citation>
    <scope>NUCLEOTIDE SEQUENCE</scope>
    <source>
        <strain evidence="2">BGI-SZ-2011g</strain>
    </source>
</reference>
<dbReference type="EMBL" id="JAJJHW010000095">
    <property type="protein sequence ID" value="KAH8387897.1"/>
    <property type="molecule type" value="Genomic_DNA"/>
</dbReference>
<comment type="caution">
    <text evidence="2">The sequence shown here is derived from an EMBL/GenBank/DDBJ whole genome shotgun (WGS) entry which is preliminary data.</text>
</comment>
<protein>
    <recommendedName>
        <fullName evidence="1">DUF4777 domain-containing protein</fullName>
    </recommendedName>
</protein>
<proteinExistence type="predicted"/>
<name>A0AAD4PSW6_9MUSC</name>
<dbReference type="Proteomes" id="UP001200034">
    <property type="component" value="Unassembled WGS sequence"/>
</dbReference>
<keyword evidence="3" id="KW-1185">Reference proteome</keyword>
<organism evidence="2 3">
    <name type="scientific">Drosophila rubida</name>
    <dbReference type="NCBI Taxonomy" id="30044"/>
    <lineage>
        <taxon>Eukaryota</taxon>
        <taxon>Metazoa</taxon>
        <taxon>Ecdysozoa</taxon>
        <taxon>Arthropoda</taxon>
        <taxon>Hexapoda</taxon>
        <taxon>Insecta</taxon>
        <taxon>Pterygota</taxon>
        <taxon>Neoptera</taxon>
        <taxon>Endopterygota</taxon>
        <taxon>Diptera</taxon>
        <taxon>Brachycera</taxon>
        <taxon>Muscomorpha</taxon>
        <taxon>Ephydroidea</taxon>
        <taxon>Drosophilidae</taxon>
        <taxon>Drosophila</taxon>
    </lineage>
</organism>